<dbReference type="CDD" id="cd23426">
    <property type="entry name" value="beta-trefoil_Ricin_SSA"/>
    <property type="match status" value="1"/>
</dbReference>
<proteinExistence type="predicted"/>
<comment type="caution">
    <text evidence="2">The sequence shown here is derived from an EMBL/GenBank/DDBJ whole genome shotgun (WGS) entry which is preliminary data.</text>
</comment>
<dbReference type="AlphaFoldDB" id="A0A2S6BVV8"/>
<keyword evidence="3" id="KW-1185">Reference proteome</keyword>
<reference evidence="3" key="1">
    <citation type="journal article" date="2017" name="bioRxiv">
        <title>Conservation of a gene cluster reveals novel cercosporin biosynthetic mechanisms and extends production to the genus Colletotrichum.</title>
        <authorList>
            <person name="de Jonge R."/>
            <person name="Ebert M.K."/>
            <person name="Huitt-Roehl C.R."/>
            <person name="Pal P."/>
            <person name="Suttle J.C."/>
            <person name="Spanner R.E."/>
            <person name="Neubauer J.D."/>
            <person name="Jurick W.M.II."/>
            <person name="Stott K.A."/>
            <person name="Secor G.A."/>
            <person name="Thomma B.P.H.J."/>
            <person name="Van de Peer Y."/>
            <person name="Townsend C.A."/>
            <person name="Bolton M.D."/>
        </authorList>
    </citation>
    <scope>NUCLEOTIDE SEQUENCE [LARGE SCALE GENOMIC DNA]</scope>
    <source>
        <strain evidence="3">CBS538.71</strain>
    </source>
</reference>
<gene>
    <name evidence="2" type="ORF">CBER1_08957</name>
</gene>
<evidence type="ECO:0000313" key="2">
    <source>
        <dbReference type="EMBL" id="PPJ51608.1"/>
    </source>
</evidence>
<sequence length="173" mass="19092">MSDWIGANTYRIESYVDRRAAVALSAGGKADGTKVVIWNDDTAKNDHFDFVYAGVGQSGKDEYHIINRNSGTFLTYTEGAANDRLYGNTLSPRSSRTRWCVVPTRNRTGTYWIVASANPKMKMVPSSYNIANGSVVDIWAGAVDDKNCWWYLTLADDAVLQCPDIGRAAVPKL</sequence>
<organism evidence="2 3">
    <name type="scientific">Cercospora berteroae</name>
    <dbReference type="NCBI Taxonomy" id="357750"/>
    <lineage>
        <taxon>Eukaryota</taxon>
        <taxon>Fungi</taxon>
        <taxon>Dikarya</taxon>
        <taxon>Ascomycota</taxon>
        <taxon>Pezizomycotina</taxon>
        <taxon>Dothideomycetes</taxon>
        <taxon>Dothideomycetidae</taxon>
        <taxon>Mycosphaerellales</taxon>
        <taxon>Mycosphaerellaceae</taxon>
        <taxon>Cercospora</taxon>
    </lineage>
</organism>
<dbReference type="Proteomes" id="UP000237631">
    <property type="component" value="Unassembled WGS sequence"/>
</dbReference>
<dbReference type="OrthoDB" id="3682743at2759"/>
<feature type="domain" description="Ricin B lectin" evidence="1">
    <location>
        <begin position="45"/>
        <end position="139"/>
    </location>
</feature>
<dbReference type="InterPro" id="IPR035992">
    <property type="entry name" value="Ricin_B-like_lectins"/>
</dbReference>
<accession>A0A2S6BVV8</accession>
<protein>
    <recommendedName>
        <fullName evidence="1">Ricin B lectin domain-containing protein</fullName>
    </recommendedName>
</protein>
<dbReference type="InterPro" id="IPR000772">
    <property type="entry name" value="Ricin_B_lectin"/>
</dbReference>
<dbReference type="EMBL" id="PNEN01001746">
    <property type="protein sequence ID" value="PPJ51608.1"/>
    <property type="molecule type" value="Genomic_DNA"/>
</dbReference>
<name>A0A2S6BVV8_9PEZI</name>
<dbReference type="Pfam" id="PF14200">
    <property type="entry name" value="RicinB_lectin_2"/>
    <property type="match status" value="1"/>
</dbReference>
<evidence type="ECO:0000259" key="1">
    <source>
        <dbReference type="Pfam" id="PF14200"/>
    </source>
</evidence>
<evidence type="ECO:0000313" key="3">
    <source>
        <dbReference type="Proteomes" id="UP000237631"/>
    </source>
</evidence>
<dbReference type="SUPFAM" id="SSF50370">
    <property type="entry name" value="Ricin B-like lectins"/>
    <property type="match status" value="1"/>
</dbReference>
<dbReference type="Gene3D" id="2.80.10.50">
    <property type="match status" value="1"/>
</dbReference>